<sequence>MTTTAAQQQEPAEVEERLVTMLNNGALAVMLSIGHRTGLFDALSEHSPQSSAELATTTGLNERYVREWLGAVTTGRIVELDPDSGAYRMRPEVSALLTRRGSANLAVFAQYVSLMGSVEDKIVRCFEEGGGLGYEHFPRFHEVMAEDSAQTVLAALESDIIPLVPGLSDRLSAGIDVLDVGCGRGRALNQLASNHPHSTFTGIDISAEAVDYARTEAEARGLRNVTFAVRDAANLAENMPAGAFDLVTTFDAVHDQAAPDAVLRGIRHVLRDDGVYLAQDIDSSGSHQGDLDHPLGPLLYALSLTHCMTVSLAAAGAGLGTMWGRPLAQQYLRDAGFGTVEVRTLPHDEQNAYYVCRP</sequence>
<proteinExistence type="predicted"/>
<protein>
    <submittedName>
        <fullName evidence="3">Class I SAM-dependent methyltransferase</fullName>
    </submittedName>
</protein>
<dbReference type="GO" id="GO:0032259">
    <property type="term" value="P:methylation"/>
    <property type="evidence" value="ECO:0007669"/>
    <property type="project" value="UniProtKB-KW"/>
</dbReference>
<name>A0ABN1V555_9PSEU</name>
<dbReference type="InterPro" id="IPR025714">
    <property type="entry name" value="Methyltranfer_dom"/>
</dbReference>
<dbReference type="CDD" id="cd02440">
    <property type="entry name" value="AdoMet_MTases"/>
    <property type="match status" value="1"/>
</dbReference>
<dbReference type="RefSeq" id="WP_253859634.1">
    <property type="nucleotide sequence ID" value="NZ_BAAALM010000004.1"/>
</dbReference>
<organism evidence="3 4">
    <name type="scientific">Prauserella alba</name>
    <dbReference type="NCBI Taxonomy" id="176898"/>
    <lineage>
        <taxon>Bacteria</taxon>
        <taxon>Bacillati</taxon>
        <taxon>Actinomycetota</taxon>
        <taxon>Actinomycetes</taxon>
        <taxon>Pseudonocardiales</taxon>
        <taxon>Pseudonocardiaceae</taxon>
        <taxon>Prauserella</taxon>
    </lineage>
</organism>
<dbReference type="Gene3D" id="3.40.50.150">
    <property type="entry name" value="Vaccinia Virus protein VP39"/>
    <property type="match status" value="1"/>
</dbReference>
<dbReference type="EMBL" id="BAAALM010000004">
    <property type="protein sequence ID" value="GAA1194788.1"/>
    <property type="molecule type" value="Genomic_DNA"/>
</dbReference>
<keyword evidence="4" id="KW-1185">Reference proteome</keyword>
<feature type="domain" description="Methyltransferase" evidence="1">
    <location>
        <begin position="172"/>
        <end position="282"/>
    </location>
</feature>
<keyword evidence="3" id="KW-0808">Transferase</keyword>
<reference evidence="3 4" key="1">
    <citation type="journal article" date="2019" name="Int. J. Syst. Evol. Microbiol.">
        <title>The Global Catalogue of Microorganisms (GCM) 10K type strain sequencing project: providing services to taxonomists for standard genome sequencing and annotation.</title>
        <authorList>
            <consortium name="The Broad Institute Genomics Platform"/>
            <consortium name="The Broad Institute Genome Sequencing Center for Infectious Disease"/>
            <person name="Wu L."/>
            <person name="Ma J."/>
        </authorList>
    </citation>
    <scope>NUCLEOTIDE SEQUENCE [LARGE SCALE GENOMIC DNA]</scope>
    <source>
        <strain evidence="3 4">JCM 13022</strain>
    </source>
</reference>
<accession>A0ABN1V555</accession>
<dbReference type="InterPro" id="IPR036390">
    <property type="entry name" value="WH_DNA-bd_sf"/>
</dbReference>
<dbReference type="Proteomes" id="UP001500467">
    <property type="component" value="Unassembled WGS sequence"/>
</dbReference>
<dbReference type="InterPro" id="IPR036388">
    <property type="entry name" value="WH-like_DNA-bd_sf"/>
</dbReference>
<feature type="domain" description="S-adenosylmethionine-dependent methyltransferase Rv2258c-like winged HTH" evidence="2">
    <location>
        <begin position="25"/>
        <end position="99"/>
    </location>
</feature>
<dbReference type="GO" id="GO:0008168">
    <property type="term" value="F:methyltransferase activity"/>
    <property type="evidence" value="ECO:0007669"/>
    <property type="project" value="UniProtKB-KW"/>
</dbReference>
<evidence type="ECO:0000313" key="4">
    <source>
        <dbReference type="Proteomes" id="UP001500467"/>
    </source>
</evidence>
<evidence type="ECO:0000313" key="3">
    <source>
        <dbReference type="EMBL" id="GAA1194788.1"/>
    </source>
</evidence>
<dbReference type="InterPro" id="IPR048711">
    <property type="entry name" value="WHD_Rv2258c"/>
</dbReference>
<dbReference type="Pfam" id="PF21320">
    <property type="entry name" value="WHD_Rv2258c"/>
    <property type="match status" value="1"/>
</dbReference>
<keyword evidence="3" id="KW-0489">Methyltransferase</keyword>
<dbReference type="SUPFAM" id="SSF46785">
    <property type="entry name" value="Winged helix' DNA-binding domain"/>
    <property type="match status" value="1"/>
</dbReference>
<dbReference type="InterPro" id="IPR029063">
    <property type="entry name" value="SAM-dependent_MTases_sf"/>
</dbReference>
<dbReference type="SUPFAM" id="SSF53335">
    <property type="entry name" value="S-adenosyl-L-methionine-dependent methyltransferases"/>
    <property type="match status" value="1"/>
</dbReference>
<gene>
    <name evidence="3" type="ORF">GCM10009675_07020</name>
</gene>
<evidence type="ECO:0000259" key="2">
    <source>
        <dbReference type="Pfam" id="PF21320"/>
    </source>
</evidence>
<evidence type="ECO:0000259" key="1">
    <source>
        <dbReference type="Pfam" id="PF13847"/>
    </source>
</evidence>
<dbReference type="PANTHER" id="PTHR45128:SF1">
    <property type="entry name" value="S-ADENOSYLMETHIONINE-DEPENDENT METHYLTRANSFERASE RV2258C"/>
    <property type="match status" value="1"/>
</dbReference>
<dbReference type="PANTHER" id="PTHR45128">
    <property type="entry name" value="METHYLTRANSFERASE TYPE 11"/>
    <property type="match status" value="1"/>
</dbReference>
<comment type="caution">
    <text evidence="3">The sequence shown here is derived from an EMBL/GenBank/DDBJ whole genome shotgun (WGS) entry which is preliminary data.</text>
</comment>
<dbReference type="InterPro" id="IPR053173">
    <property type="entry name" value="SAM-binding_MTase"/>
</dbReference>
<dbReference type="Gene3D" id="1.10.10.10">
    <property type="entry name" value="Winged helix-like DNA-binding domain superfamily/Winged helix DNA-binding domain"/>
    <property type="match status" value="1"/>
</dbReference>
<dbReference type="Pfam" id="PF13847">
    <property type="entry name" value="Methyltransf_31"/>
    <property type="match status" value="1"/>
</dbReference>